<evidence type="ECO:0000256" key="3">
    <source>
        <dbReference type="ARBA" id="ARBA00022737"/>
    </source>
</evidence>
<evidence type="ECO:0000256" key="4">
    <source>
        <dbReference type="ARBA" id="ARBA00022884"/>
    </source>
</evidence>
<keyword evidence="5" id="KW-0508">mRNA splicing</keyword>
<dbReference type="Pfam" id="PF16842">
    <property type="entry name" value="RRM_occluded"/>
    <property type="match status" value="1"/>
</dbReference>
<evidence type="ECO:0000259" key="11">
    <source>
        <dbReference type="PROSITE" id="PS50102"/>
    </source>
</evidence>
<feature type="compositionally biased region" description="Polar residues" evidence="10">
    <location>
        <begin position="1"/>
        <end position="12"/>
    </location>
</feature>
<evidence type="ECO:0000256" key="8">
    <source>
        <dbReference type="ARBA" id="ARBA00093627"/>
    </source>
</evidence>
<feature type="domain" description="RRM" evidence="11">
    <location>
        <begin position="1011"/>
        <end position="1092"/>
    </location>
</feature>
<dbReference type="PROSITE" id="PS50102">
    <property type="entry name" value="RRM"/>
    <property type="match status" value="3"/>
</dbReference>
<feature type="region of interest" description="Disordered" evidence="10">
    <location>
        <begin position="774"/>
        <end position="846"/>
    </location>
</feature>
<evidence type="ECO:0000256" key="2">
    <source>
        <dbReference type="ARBA" id="ARBA00022664"/>
    </source>
</evidence>
<evidence type="ECO:0000313" key="13">
    <source>
        <dbReference type="Proteomes" id="UP000799440"/>
    </source>
</evidence>
<feature type="region of interest" description="Disordered" evidence="10">
    <location>
        <begin position="1271"/>
        <end position="1343"/>
    </location>
</feature>
<evidence type="ECO:0000256" key="5">
    <source>
        <dbReference type="ARBA" id="ARBA00023187"/>
    </source>
</evidence>
<dbReference type="InterPro" id="IPR035979">
    <property type="entry name" value="RBD_domain_sf"/>
</dbReference>
<dbReference type="FunFam" id="3.30.70.330:FF:000365">
    <property type="entry name" value="U4/U6 snRNA-associated-splicing factor PRP24"/>
    <property type="match status" value="1"/>
</dbReference>
<organism evidence="12 13">
    <name type="scientific">Sporormia fimetaria CBS 119925</name>
    <dbReference type="NCBI Taxonomy" id="1340428"/>
    <lineage>
        <taxon>Eukaryota</taxon>
        <taxon>Fungi</taxon>
        <taxon>Dikarya</taxon>
        <taxon>Ascomycota</taxon>
        <taxon>Pezizomycotina</taxon>
        <taxon>Dothideomycetes</taxon>
        <taxon>Pleosporomycetidae</taxon>
        <taxon>Pleosporales</taxon>
        <taxon>Sporormiaceae</taxon>
        <taxon>Sporormia</taxon>
    </lineage>
</organism>
<dbReference type="FunFam" id="3.30.70.330:FF:000588">
    <property type="entry name" value="Pre-mRNA splicing factor (Prp24), putative"/>
    <property type="match status" value="1"/>
</dbReference>
<dbReference type="CDD" id="cd00590">
    <property type="entry name" value="RRM_SF"/>
    <property type="match status" value="1"/>
</dbReference>
<sequence length="1343" mass="149922">MDISSLLSPQDSPATETPPALPPEATRSPAKRTRRQMPSRTPSAINQQSHYTQRAHHNPQVTSSPQHFHPESLPSHAAPSYHHHPAGPPAHSGHGLAHYTNGRPGGVHSGLGTPTYDRGSPHEPRVTPPHHLHRQTSTPGMDALADLASMQHVQQTARQQSTSQRPSISLQNIPRTISGDSTVSMRTELSPRPARVFVSNALDTASLDVLNQLERALLENPLDYYSYVNFISILHQGLQNVLASNNSLQAARTYDLLPVLRDAYEAMASKYALGERLWEFRIHDEKVLAQSFEERVSVLEMCEKAVNEEPFSAKLWVLYGDYASYLVACTWDPSAPEHWSEQETPFARELLTVDMLLEIWQRGAEFVKFDVSDSGLVWDRYLQALMDDLERRYNPDKLKRVATIFNDRLNQAHATSDETMAKYSSFNSRYHQSNYEAIMEYAVSQLARVKKVYAHRKRFEFDLLTAIQSGDQAAEYTSLSKYLEWEKKRVSVYSLPVVNALYERAHVRFPVDASLWEDHVEFLLSQNDRSVSLLDLLDRATRHCPWSGDLWSHRILTLEAEGKSREEIEHVKHSATRTGMLEHTDIEEMMKVQIAWCGYLRRKAFDDPQATEDDADFAEIGIRSALELAHQIGTKKYGRDWTGDPKYRLERIHIKFWTQRGNMDDARHLWESLVKKQQDSHNFWYRYYIWEMVVWAKEAVRDQSNAGRPLLPPSRATAVLELAMQRIATLDYPEPLIEMYVQHCEQHEAVLKVRSANIERRRAEQIVAARRAQEKAAAEADSQALTADGHGKRKLEDATEDGSVAKKSKGTEVEDTPMVTPSVEPTTTRPSEAPSEQSVQKRDREHTTIIVSNLPADVTQPRVRRFFTDAGNVQNITIIPEPDQSATATVEFETSEEAEYAVSKAAKGFEGRDITIARGGTTLYVANYPPHADEAYLRRVFGPYGKVLEVRFPSLKFDTHRRFCYVQFASPEEAKAATKLDDTNVGGFKLMAKISNPQAKKKRESAADEGREVYIRRLTYTLKKADIKKAFDEFGKIENINMPTIPNGKHQGNNRGYCFVTYDNKESAEKAVAAMDDKELAGFKIKCEIGKTKNELKPKVKSEIVNTASVDAPKQENPEQAASTDKIEEGEAPADTASTNESSVAPVSARSLALMNVPDTVNDARIKTLIEAFPYKKITLMPHHGGAIVEFVDVSSVGKAGLVLEGTEIAPGRKLRVGTVAELKKEKAEVRPPTSLMAMKPASVRRPVAARGGGVALRGRGKPGLSLVRKGAVGASHTGSGEQKEGAKSNDDFRKMLLGGQTDAEPKEKVDADGDQAMQDGVYVAADTAPAAPSVEAPSGDAK</sequence>
<dbReference type="SUPFAM" id="SSF54928">
    <property type="entry name" value="RNA-binding domain, RBD"/>
    <property type="match status" value="3"/>
</dbReference>
<keyword evidence="13" id="KW-1185">Reference proteome</keyword>
<dbReference type="InterPro" id="IPR031766">
    <property type="entry name" value="RRM_occluded"/>
</dbReference>
<feature type="domain" description="RRM" evidence="11">
    <location>
        <begin position="921"/>
        <end position="997"/>
    </location>
</feature>
<dbReference type="SMART" id="SM00386">
    <property type="entry name" value="HAT"/>
    <property type="match status" value="4"/>
</dbReference>
<comment type="subcellular location">
    <subcellularLocation>
        <location evidence="1">Nucleus</location>
    </subcellularLocation>
</comment>
<evidence type="ECO:0000256" key="7">
    <source>
        <dbReference type="ARBA" id="ARBA00093374"/>
    </source>
</evidence>
<keyword evidence="2" id="KW-0507">mRNA processing</keyword>
<name>A0A6A6VAC7_9PLEO</name>
<reference evidence="12" key="1">
    <citation type="journal article" date="2020" name="Stud. Mycol.">
        <title>101 Dothideomycetes genomes: a test case for predicting lifestyles and emergence of pathogens.</title>
        <authorList>
            <person name="Haridas S."/>
            <person name="Albert R."/>
            <person name="Binder M."/>
            <person name="Bloem J."/>
            <person name="Labutti K."/>
            <person name="Salamov A."/>
            <person name="Andreopoulos B."/>
            <person name="Baker S."/>
            <person name="Barry K."/>
            <person name="Bills G."/>
            <person name="Bluhm B."/>
            <person name="Cannon C."/>
            <person name="Castanera R."/>
            <person name="Culley D."/>
            <person name="Daum C."/>
            <person name="Ezra D."/>
            <person name="Gonzalez J."/>
            <person name="Henrissat B."/>
            <person name="Kuo A."/>
            <person name="Liang C."/>
            <person name="Lipzen A."/>
            <person name="Lutzoni F."/>
            <person name="Magnuson J."/>
            <person name="Mondo S."/>
            <person name="Nolan M."/>
            <person name="Ohm R."/>
            <person name="Pangilinan J."/>
            <person name="Park H.-J."/>
            <person name="Ramirez L."/>
            <person name="Alfaro M."/>
            <person name="Sun H."/>
            <person name="Tritt A."/>
            <person name="Yoshinaga Y."/>
            <person name="Zwiers L.-H."/>
            <person name="Turgeon B."/>
            <person name="Goodwin S."/>
            <person name="Spatafora J."/>
            <person name="Crous P."/>
            <person name="Grigoriev I."/>
        </authorList>
    </citation>
    <scope>NUCLEOTIDE SEQUENCE</scope>
    <source>
        <strain evidence="12">CBS 119925</strain>
    </source>
</reference>
<dbReference type="GO" id="GO:0008380">
    <property type="term" value="P:RNA splicing"/>
    <property type="evidence" value="ECO:0007669"/>
    <property type="project" value="UniProtKB-KW"/>
</dbReference>
<dbReference type="SMART" id="SM00360">
    <property type="entry name" value="RRM"/>
    <property type="match status" value="4"/>
</dbReference>
<dbReference type="OrthoDB" id="360390at2759"/>
<evidence type="ECO:0000256" key="1">
    <source>
        <dbReference type="ARBA" id="ARBA00004123"/>
    </source>
</evidence>
<feature type="region of interest" description="Disordered" evidence="10">
    <location>
        <begin position="1107"/>
        <end position="1144"/>
    </location>
</feature>
<dbReference type="Gene3D" id="1.25.40.10">
    <property type="entry name" value="Tetratricopeptide repeat domain"/>
    <property type="match status" value="2"/>
</dbReference>
<dbReference type="SUPFAM" id="SSF48452">
    <property type="entry name" value="TPR-like"/>
    <property type="match status" value="1"/>
</dbReference>
<dbReference type="InterPro" id="IPR008669">
    <property type="entry name" value="LSM_interact"/>
</dbReference>
<keyword evidence="6" id="KW-0539">Nucleus</keyword>
<evidence type="ECO:0000256" key="10">
    <source>
        <dbReference type="SAM" id="MobiDB-lite"/>
    </source>
</evidence>
<dbReference type="FunFam" id="1.25.40.10:FF:000632">
    <property type="entry name" value="Pre-mRNA splicing factor (Prp24), putative"/>
    <property type="match status" value="1"/>
</dbReference>
<accession>A0A6A6VAC7</accession>
<comment type="function">
    <text evidence="7">Functions as a recycling factor of the spliceosome, a machinery that forms on each precursor-messenger RNA (pre-mRNA) and catalyzes the removal of introns. Chaperones the re-annealing of U4 and U6 snRNAs (small nuclear RNAs) released from previous rounds of splicing, an initial step in reforming the U4/U6-U5 tri-snRNP (small nuclear ribonucleoprotein) that can reassemble into another spliceosome complex; this step involves binding U6 and facilitating the unwinding of the U6 internal stem loop, followed by base-pairing of U6 to U4.</text>
</comment>
<dbReference type="PANTHER" id="PTHR24012">
    <property type="entry name" value="RNA BINDING PROTEIN"/>
    <property type="match status" value="1"/>
</dbReference>
<dbReference type="Pfam" id="PF00076">
    <property type="entry name" value="RRM_1"/>
    <property type="match status" value="3"/>
</dbReference>
<dbReference type="InterPro" id="IPR012677">
    <property type="entry name" value="Nucleotide-bd_a/b_plait_sf"/>
</dbReference>
<feature type="compositionally biased region" description="Polar residues" evidence="10">
    <location>
        <begin position="38"/>
        <end position="52"/>
    </location>
</feature>
<feature type="compositionally biased region" description="Basic and acidic residues" evidence="10">
    <location>
        <begin position="1282"/>
        <end position="1295"/>
    </location>
</feature>
<feature type="domain" description="RRM" evidence="11">
    <location>
        <begin position="847"/>
        <end position="921"/>
    </location>
</feature>
<dbReference type="Proteomes" id="UP000799440">
    <property type="component" value="Unassembled WGS sequence"/>
</dbReference>
<dbReference type="Gene3D" id="3.30.70.330">
    <property type="match status" value="4"/>
</dbReference>
<keyword evidence="3" id="KW-0677">Repeat</keyword>
<evidence type="ECO:0000256" key="9">
    <source>
        <dbReference type="PROSITE-ProRule" id="PRU00176"/>
    </source>
</evidence>
<evidence type="ECO:0000256" key="6">
    <source>
        <dbReference type="ARBA" id="ARBA00023242"/>
    </source>
</evidence>
<keyword evidence="4 9" id="KW-0694">RNA-binding</keyword>
<dbReference type="InterPro" id="IPR011990">
    <property type="entry name" value="TPR-like_helical_dom_sf"/>
</dbReference>
<dbReference type="GO" id="GO:0005688">
    <property type="term" value="C:U6 snRNP"/>
    <property type="evidence" value="ECO:0007669"/>
    <property type="project" value="UniProtKB-ARBA"/>
</dbReference>
<dbReference type="GO" id="GO:0006397">
    <property type="term" value="P:mRNA processing"/>
    <property type="evidence" value="ECO:0007669"/>
    <property type="project" value="UniProtKB-KW"/>
</dbReference>
<dbReference type="InterPro" id="IPR003107">
    <property type="entry name" value="HAT"/>
</dbReference>
<gene>
    <name evidence="12" type="ORF">M011DRAFT_468389</name>
</gene>
<dbReference type="GO" id="GO:0003723">
    <property type="term" value="F:RNA binding"/>
    <property type="evidence" value="ECO:0007669"/>
    <property type="project" value="UniProtKB-UniRule"/>
</dbReference>
<evidence type="ECO:0000313" key="12">
    <source>
        <dbReference type="EMBL" id="KAF2746689.1"/>
    </source>
</evidence>
<feature type="compositionally biased region" description="Polar residues" evidence="10">
    <location>
        <begin position="823"/>
        <end position="838"/>
    </location>
</feature>
<proteinExistence type="predicted"/>
<feature type="compositionally biased region" description="Low complexity" evidence="10">
    <location>
        <begin position="89"/>
        <end position="98"/>
    </location>
</feature>
<feature type="compositionally biased region" description="Low complexity" evidence="10">
    <location>
        <begin position="13"/>
        <end position="26"/>
    </location>
</feature>
<feature type="region of interest" description="Disordered" evidence="10">
    <location>
        <begin position="1"/>
        <end position="138"/>
    </location>
</feature>
<dbReference type="InterPro" id="IPR000504">
    <property type="entry name" value="RRM_dom"/>
</dbReference>
<dbReference type="Pfam" id="PF05391">
    <property type="entry name" value="Lsm_interact"/>
    <property type="match status" value="1"/>
</dbReference>
<dbReference type="EMBL" id="MU006576">
    <property type="protein sequence ID" value="KAF2746689.1"/>
    <property type="molecule type" value="Genomic_DNA"/>
</dbReference>
<protein>
    <recommendedName>
        <fullName evidence="8">U4/U6 snRNA-associated-splicing factor PRP24</fullName>
    </recommendedName>
</protein>